<name>A0A511Z309_9BACL</name>
<gene>
    <name evidence="2" type="ORF">SLU01_01180</name>
</gene>
<dbReference type="RefSeq" id="WP_147054239.1">
    <property type="nucleotide sequence ID" value="NZ_BJYL01000003.1"/>
</dbReference>
<comment type="caution">
    <text evidence="2">The sequence shown here is derived from an EMBL/GenBank/DDBJ whole genome shotgun (WGS) entry which is preliminary data.</text>
</comment>
<evidence type="ECO:0000313" key="3">
    <source>
        <dbReference type="Proteomes" id="UP000321901"/>
    </source>
</evidence>
<evidence type="ECO:0000256" key="1">
    <source>
        <dbReference type="SAM" id="MobiDB-lite"/>
    </source>
</evidence>
<organism evidence="2 3">
    <name type="scientific">Sporosarcina luteola</name>
    <dbReference type="NCBI Taxonomy" id="582850"/>
    <lineage>
        <taxon>Bacteria</taxon>
        <taxon>Bacillati</taxon>
        <taxon>Bacillota</taxon>
        <taxon>Bacilli</taxon>
        <taxon>Bacillales</taxon>
        <taxon>Caryophanaceae</taxon>
        <taxon>Sporosarcina</taxon>
    </lineage>
</organism>
<dbReference type="AlphaFoldDB" id="A0A511Z309"/>
<evidence type="ECO:0000313" key="2">
    <source>
        <dbReference type="EMBL" id="GEN81806.1"/>
    </source>
</evidence>
<dbReference type="EMBL" id="BJYL01000003">
    <property type="protein sequence ID" value="GEN81806.1"/>
    <property type="molecule type" value="Genomic_DNA"/>
</dbReference>
<dbReference type="Proteomes" id="UP000321901">
    <property type="component" value="Unassembled WGS sequence"/>
</dbReference>
<dbReference type="OrthoDB" id="2452361at2"/>
<feature type="region of interest" description="Disordered" evidence="1">
    <location>
        <begin position="63"/>
        <end position="128"/>
    </location>
</feature>
<proteinExistence type="predicted"/>
<feature type="compositionally biased region" description="Polar residues" evidence="1">
    <location>
        <begin position="83"/>
        <end position="98"/>
    </location>
</feature>
<protein>
    <submittedName>
        <fullName evidence="2">Uncharacterized protein</fullName>
    </submittedName>
</protein>
<sequence>MKKKWKISLAIVVALVLGAGAYLAYILKFKEYDVADEEVAEIVENPYEIELPDGSKLVIDEDGKVSEQNTNNEVDAGDENEGEATSGSTTTQKDSTAGITPPKSNADKTNSNEAKKPSKPSNTDKKLTVADVKGKYEPVFRQLEAQADTKINSLIGRAKKEYSDKKANGESISYGYFYNKYMGAATSLESSTDAVFYGVIEAVEAELVANGYNKSYAKSFIDEYEATKKSRRDGILKKVVGRS</sequence>
<reference evidence="2 3" key="1">
    <citation type="submission" date="2019-07" db="EMBL/GenBank/DDBJ databases">
        <title>Whole genome shotgun sequence of Sporosarcina luteola NBRC 105378.</title>
        <authorList>
            <person name="Hosoyama A."/>
            <person name="Uohara A."/>
            <person name="Ohji S."/>
            <person name="Ichikawa N."/>
        </authorList>
    </citation>
    <scope>NUCLEOTIDE SEQUENCE [LARGE SCALE GENOMIC DNA]</scope>
    <source>
        <strain evidence="2 3">NBRC 105378</strain>
    </source>
</reference>
<keyword evidence="3" id="KW-1185">Reference proteome</keyword>
<accession>A0A511Z309</accession>